<gene>
    <name evidence="2" type="ORF">H8K32_07710</name>
</gene>
<organism evidence="2 3">
    <name type="scientific">Undibacterium jejuense</name>
    <dbReference type="NCBI Taxonomy" id="1344949"/>
    <lineage>
        <taxon>Bacteria</taxon>
        <taxon>Pseudomonadati</taxon>
        <taxon>Pseudomonadota</taxon>
        <taxon>Betaproteobacteria</taxon>
        <taxon>Burkholderiales</taxon>
        <taxon>Oxalobacteraceae</taxon>
        <taxon>Undibacterium</taxon>
    </lineage>
</organism>
<comment type="caution">
    <text evidence="2">The sequence shown here is derived from an EMBL/GenBank/DDBJ whole genome shotgun (WGS) entry which is preliminary data.</text>
</comment>
<proteinExistence type="predicted"/>
<keyword evidence="1" id="KW-1133">Transmembrane helix</keyword>
<dbReference type="EMBL" id="JACOFV010000005">
    <property type="protein sequence ID" value="MBC3861977.1"/>
    <property type="molecule type" value="Genomic_DNA"/>
</dbReference>
<dbReference type="AlphaFoldDB" id="A0A923HHW9"/>
<dbReference type="Proteomes" id="UP000634011">
    <property type="component" value="Unassembled WGS sequence"/>
</dbReference>
<evidence type="ECO:0000313" key="2">
    <source>
        <dbReference type="EMBL" id="MBC3861977.1"/>
    </source>
</evidence>
<keyword evidence="1" id="KW-0812">Transmembrane</keyword>
<keyword evidence="1" id="KW-0472">Membrane</keyword>
<accession>A0A923HHW9</accession>
<protein>
    <submittedName>
        <fullName evidence="2">Uncharacterized protein</fullName>
    </submittedName>
</protein>
<evidence type="ECO:0000256" key="1">
    <source>
        <dbReference type="SAM" id="Phobius"/>
    </source>
</evidence>
<name>A0A923HHW9_9BURK</name>
<sequence length="148" mass="15820">MDRLKGQAASVRNTVSISGGNESEVSTTHIAMFQVGDKQVTLKSKEPVLINEGNEVVLAGTDKSGVFKALAYKNCATGAEGNAGWFGRMLFGLFFPIVSVIVWRTFPGDSFSLIPKLFAMMFLCTGVYMLASGANVFRAVGVVKEAEA</sequence>
<keyword evidence="3" id="KW-1185">Reference proteome</keyword>
<dbReference type="RefSeq" id="WP_186911894.1">
    <property type="nucleotide sequence ID" value="NZ_JACOFV010000005.1"/>
</dbReference>
<feature type="transmembrane region" description="Helical" evidence="1">
    <location>
        <begin position="118"/>
        <end position="137"/>
    </location>
</feature>
<reference evidence="2" key="1">
    <citation type="submission" date="2020-08" db="EMBL/GenBank/DDBJ databases">
        <title>Novel species isolated from subtropical streams in China.</title>
        <authorList>
            <person name="Lu H."/>
        </authorList>
    </citation>
    <scope>NUCLEOTIDE SEQUENCE</scope>
    <source>
        <strain evidence="2">KACC 12607</strain>
    </source>
</reference>
<evidence type="ECO:0000313" key="3">
    <source>
        <dbReference type="Proteomes" id="UP000634011"/>
    </source>
</evidence>
<feature type="transmembrane region" description="Helical" evidence="1">
    <location>
        <begin position="89"/>
        <end position="106"/>
    </location>
</feature>